<dbReference type="SUPFAM" id="SSF52210">
    <property type="entry name" value="Succinyl-CoA synthetase domains"/>
    <property type="match status" value="1"/>
</dbReference>
<evidence type="ECO:0000256" key="4">
    <source>
        <dbReference type="ARBA" id="ARBA00022723"/>
    </source>
</evidence>
<gene>
    <name evidence="11" type="ORF">PT974_03190</name>
</gene>
<dbReference type="Pfam" id="PF00549">
    <property type="entry name" value="Ligase_CoA"/>
    <property type="match status" value="1"/>
</dbReference>
<accession>A0ABR0SSU2</accession>
<dbReference type="InterPro" id="IPR016102">
    <property type="entry name" value="Succinyl-CoA_synth-like"/>
</dbReference>
<evidence type="ECO:0000313" key="12">
    <source>
        <dbReference type="Proteomes" id="UP001338125"/>
    </source>
</evidence>
<dbReference type="InterPro" id="IPR013650">
    <property type="entry name" value="ATP-grasp_succ-CoA_synth-type"/>
</dbReference>
<proteinExistence type="predicted"/>
<evidence type="ECO:0000259" key="10">
    <source>
        <dbReference type="Pfam" id="PF08442"/>
    </source>
</evidence>
<dbReference type="PANTHER" id="PTHR11815">
    <property type="entry name" value="SUCCINYL-COA SYNTHETASE BETA CHAIN"/>
    <property type="match status" value="1"/>
</dbReference>
<keyword evidence="4" id="KW-0479">Metal-binding</keyword>
<comment type="pathway">
    <text evidence="1">Carbohydrate metabolism; tricarboxylic acid cycle; succinate from succinyl-CoA (ligase route): step 1/1.</text>
</comment>
<name>A0ABR0SSU2_9HYPO</name>
<dbReference type="Gene3D" id="3.30.1490.20">
    <property type="entry name" value="ATP-grasp fold, A domain"/>
    <property type="match status" value="1"/>
</dbReference>
<dbReference type="PANTHER" id="PTHR11815:SF1">
    <property type="entry name" value="SUCCINATE--COA LIGASE [ADP-FORMING] SUBUNIT BETA, MITOCHONDRIAL"/>
    <property type="match status" value="1"/>
</dbReference>
<protein>
    <submittedName>
        <fullName evidence="11">Succinate--CoA ligase subunit beta</fullName>
    </submittedName>
</protein>
<dbReference type="InterPro" id="IPR013815">
    <property type="entry name" value="ATP_grasp_subdomain_1"/>
</dbReference>
<dbReference type="PIRSF" id="PIRSF001554">
    <property type="entry name" value="SucCS_beta"/>
    <property type="match status" value="1"/>
</dbReference>
<dbReference type="Proteomes" id="UP001338125">
    <property type="component" value="Unassembled WGS sequence"/>
</dbReference>
<dbReference type="InterPro" id="IPR005811">
    <property type="entry name" value="SUCC_ACL_C"/>
</dbReference>
<dbReference type="InterPro" id="IPR005809">
    <property type="entry name" value="Succ_CoA_ligase-like_bsu"/>
</dbReference>
<evidence type="ECO:0000256" key="3">
    <source>
        <dbReference type="ARBA" id="ARBA00022598"/>
    </source>
</evidence>
<keyword evidence="6" id="KW-0067">ATP-binding</keyword>
<evidence type="ECO:0000256" key="2">
    <source>
        <dbReference type="ARBA" id="ARBA00022532"/>
    </source>
</evidence>
<keyword evidence="2" id="KW-0816">Tricarboxylic acid cycle</keyword>
<keyword evidence="5" id="KW-0547">Nucleotide-binding</keyword>
<evidence type="ECO:0000313" key="11">
    <source>
        <dbReference type="EMBL" id="KAK5994806.1"/>
    </source>
</evidence>
<feature type="domain" description="ATP-citrate synthase/succinyl-CoA ligase C-terminal" evidence="9">
    <location>
        <begin position="320"/>
        <end position="425"/>
    </location>
</feature>
<keyword evidence="12" id="KW-1185">Reference proteome</keyword>
<evidence type="ECO:0000256" key="1">
    <source>
        <dbReference type="ARBA" id="ARBA00005064"/>
    </source>
</evidence>
<dbReference type="Pfam" id="PF08442">
    <property type="entry name" value="ATP-grasp_2"/>
    <property type="match status" value="1"/>
</dbReference>
<organism evidence="11 12">
    <name type="scientific">Cladobotryum mycophilum</name>
    <dbReference type="NCBI Taxonomy" id="491253"/>
    <lineage>
        <taxon>Eukaryota</taxon>
        <taxon>Fungi</taxon>
        <taxon>Dikarya</taxon>
        <taxon>Ascomycota</taxon>
        <taxon>Pezizomycotina</taxon>
        <taxon>Sordariomycetes</taxon>
        <taxon>Hypocreomycetidae</taxon>
        <taxon>Hypocreales</taxon>
        <taxon>Hypocreaceae</taxon>
        <taxon>Cladobotryum</taxon>
    </lineage>
</organism>
<dbReference type="EMBL" id="JAVFKD010000004">
    <property type="protein sequence ID" value="KAK5994806.1"/>
    <property type="molecule type" value="Genomic_DNA"/>
</dbReference>
<dbReference type="PROSITE" id="PS01217">
    <property type="entry name" value="SUCCINYL_COA_LIG_3"/>
    <property type="match status" value="1"/>
</dbReference>
<evidence type="ECO:0000256" key="5">
    <source>
        <dbReference type="ARBA" id="ARBA00022741"/>
    </source>
</evidence>
<dbReference type="SUPFAM" id="SSF56059">
    <property type="entry name" value="Glutathione synthetase ATP-binding domain-like"/>
    <property type="match status" value="1"/>
</dbReference>
<keyword evidence="7" id="KW-0460">Magnesium</keyword>
<keyword evidence="8" id="KW-0809">Transit peptide</keyword>
<dbReference type="Gene3D" id="3.30.470.20">
    <property type="entry name" value="ATP-grasp fold, B domain"/>
    <property type="match status" value="1"/>
</dbReference>
<dbReference type="NCBIfam" id="NF001913">
    <property type="entry name" value="PRK00696.1"/>
    <property type="match status" value="1"/>
</dbReference>
<feature type="domain" description="ATP-grasp fold succinyl-CoA synthetase-type" evidence="10">
    <location>
        <begin position="66"/>
        <end position="260"/>
    </location>
</feature>
<dbReference type="GO" id="GO:0016874">
    <property type="term" value="F:ligase activity"/>
    <property type="evidence" value="ECO:0007669"/>
    <property type="project" value="UniProtKB-KW"/>
</dbReference>
<evidence type="ECO:0000259" key="9">
    <source>
        <dbReference type="Pfam" id="PF00549"/>
    </source>
</evidence>
<dbReference type="Gene3D" id="3.40.50.261">
    <property type="entry name" value="Succinyl-CoA synthetase domains"/>
    <property type="match status" value="1"/>
</dbReference>
<keyword evidence="3 11" id="KW-0436">Ligase</keyword>
<evidence type="ECO:0000256" key="6">
    <source>
        <dbReference type="ARBA" id="ARBA00022840"/>
    </source>
</evidence>
<reference evidence="11 12" key="1">
    <citation type="submission" date="2024-01" db="EMBL/GenBank/DDBJ databases">
        <title>Complete genome of Cladobotryum mycophilum ATHUM6906.</title>
        <authorList>
            <person name="Christinaki A.C."/>
            <person name="Myridakis A.I."/>
            <person name="Kouvelis V.N."/>
        </authorList>
    </citation>
    <scope>NUCLEOTIDE SEQUENCE [LARGE SCALE GENOMIC DNA]</scope>
    <source>
        <strain evidence="11 12">ATHUM6906</strain>
    </source>
</reference>
<evidence type="ECO:0000256" key="7">
    <source>
        <dbReference type="ARBA" id="ARBA00022842"/>
    </source>
</evidence>
<sequence length="446" mass="48377">MAFSSAISTSTKAAAKFLTGSKLTAFSACRIRNLTLRSYQSQNLLKEVWHLTPAQESHVDNVPVIQYGIPVPQGIVAQSPAEVYDAIHNINHLCVLKAQLLHPRLGNAPFESGLRGGYHTVQTPDQGRDVASRMLGHKIIEHEQGNVGTAVNQVYVSKHTAFRDKWYLAMTVDREHYSPVIIISKNGGEDVQAIAERHPESLYSFNFSLSQGITQDLVAQICATVGTSSQESANLQKILVNLYTIFREKDATLLEVNPLAASDDGTLTCLDSRFSFDDDATRRQPDIFSLRDKDQEVKDEVEAEKYGLVYIRLDGNIGNIVNGAGLAMATNDAIGLHGGASANFLDAGGQATKETMQQALGIVLRDERVKSVLISIYGGITRCDMIAESIIGAAQEMDLSVPIVIRLQGTNSVEGLKLLADANLGLHVESDFGLAAQRAVELANSS</sequence>
<evidence type="ECO:0000256" key="8">
    <source>
        <dbReference type="ARBA" id="ARBA00022946"/>
    </source>
</evidence>
<comment type="caution">
    <text evidence="11">The sequence shown here is derived from an EMBL/GenBank/DDBJ whole genome shotgun (WGS) entry which is preliminary data.</text>
</comment>
<dbReference type="InterPro" id="IPR017866">
    <property type="entry name" value="Succ-CoA_synthase_bsu_CS"/>
</dbReference>